<evidence type="ECO:0000313" key="1">
    <source>
        <dbReference type="EMBL" id="KAF9490374.1"/>
    </source>
</evidence>
<accession>A0A9P6DB52</accession>
<comment type="caution">
    <text evidence="1">The sequence shown here is derived from an EMBL/GenBank/DDBJ whole genome shotgun (WGS) entry which is preliminary data.</text>
</comment>
<reference evidence="1" key="1">
    <citation type="submission" date="2020-11" db="EMBL/GenBank/DDBJ databases">
        <authorList>
            <consortium name="DOE Joint Genome Institute"/>
            <person name="Ahrendt S."/>
            <person name="Riley R."/>
            <person name="Andreopoulos W."/>
            <person name="Labutti K."/>
            <person name="Pangilinan J."/>
            <person name="Ruiz-Duenas F.J."/>
            <person name="Barrasa J.M."/>
            <person name="Sanchez-Garcia M."/>
            <person name="Camarero S."/>
            <person name="Miyauchi S."/>
            <person name="Serrano A."/>
            <person name="Linde D."/>
            <person name="Babiker R."/>
            <person name="Drula E."/>
            <person name="Ayuso-Fernandez I."/>
            <person name="Pacheco R."/>
            <person name="Padilla G."/>
            <person name="Ferreira P."/>
            <person name="Barriuso J."/>
            <person name="Kellner H."/>
            <person name="Castanera R."/>
            <person name="Alfaro M."/>
            <person name="Ramirez L."/>
            <person name="Pisabarro A.G."/>
            <person name="Kuo A."/>
            <person name="Tritt A."/>
            <person name="Lipzen A."/>
            <person name="He G."/>
            <person name="Yan M."/>
            <person name="Ng V."/>
            <person name="Cullen D."/>
            <person name="Martin F."/>
            <person name="Rosso M.-N."/>
            <person name="Henrissat B."/>
            <person name="Hibbett D."/>
            <person name="Martinez A.T."/>
            <person name="Grigoriev I.V."/>
        </authorList>
    </citation>
    <scope>NUCLEOTIDE SEQUENCE</scope>
    <source>
        <strain evidence="1">ATCC 90797</strain>
    </source>
</reference>
<sequence length="159" mass="17741">MLSSTVVRRVAGARTAASRPLVQCVQPSLLGHRAYATPSKEETDPQLLGYPQLPFTSSQYLPAKGWQDSLMRRNYGDTLHDKDEILSMWGPDIPPIEPSRALFQFTLVALGFVTFGLITKYNVPEMPSIRREYPFSGLVTELGGLEDNKARIDAIDDEE</sequence>
<evidence type="ECO:0000313" key="2">
    <source>
        <dbReference type="Proteomes" id="UP000807025"/>
    </source>
</evidence>
<dbReference type="AlphaFoldDB" id="A0A9P6DB52"/>
<dbReference type="InterPro" id="IPR008699">
    <property type="entry name" value="NDUFB8"/>
</dbReference>
<name>A0A9P6DB52_PLEER</name>
<dbReference type="PANTHER" id="PTHR12840">
    <property type="entry name" value="NADH-UBIQUINONE OXIDOREDUCTASE ASHI SUBUNIT"/>
    <property type="match status" value="1"/>
</dbReference>
<dbReference type="Proteomes" id="UP000807025">
    <property type="component" value="Unassembled WGS sequence"/>
</dbReference>
<dbReference type="EMBL" id="MU154643">
    <property type="protein sequence ID" value="KAF9490374.1"/>
    <property type="molecule type" value="Genomic_DNA"/>
</dbReference>
<organism evidence="1 2">
    <name type="scientific">Pleurotus eryngii</name>
    <name type="common">Boletus of the steppes</name>
    <dbReference type="NCBI Taxonomy" id="5323"/>
    <lineage>
        <taxon>Eukaryota</taxon>
        <taxon>Fungi</taxon>
        <taxon>Dikarya</taxon>
        <taxon>Basidiomycota</taxon>
        <taxon>Agaricomycotina</taxon>
        <taxon>Agaricomycetes</taxon>
        <taxon>Agaricomycetidae</taxon>
        <taxon>Agaricales</taxon>
        <taxon>Pleurotineae</taxon>
        <taxon>Pleurotaceae</taxon>
        <taxon>Pleurotus</taxon>
    </lineage>
</organism>
<protein>
    <submittedName>
        <fullName evidence="1">Ndufb8, NADH dehydrogenase 19kDa subunit</fullName>
    </submittedName>
</protein>
<keyword evidence="2" id="KW-1185">Reference proteome</keyword>
<dbReference type="OrthoDB" id="2014058at2759"/>
<gene>
    <name evidence="1" type="ORF">BDN71DRAFT_1454382</name>
</gene>
<dbReference type="GO" id="GO:0005739">
    <property type="term" value="C:mitochondrion"/>
    <property type="evidence" value="ECO:0007669"/>
    <property type="project" value="InterPro"/>
</dbReference>
<proteinExistence type="predicted"/>
<dbReference type="PANTHER" id="PTHR12840:SF1">
    <property type="entry name" value="NADH DEHYDROGENASE [UBIQUINONE] 1 BETA SUBCOMPLEX SUBUNIT 8, MITOCHONDRIAL"/>
    <property type="match status" value="1"/>
</dbReference>